<feature type="region of interest" description="Disordered" evidence="1">
    <location>
        <begin position="532"/>
        <end position="572"/>
    </location>
</feature>
<protein>
    <submittedName>
        <fullName evidence="2">Uncharacterized protein</fullName>
    </submittedName>
</protein>
<dbReference type="GO" id="GO:0003677">
    <property type="term" value="F:DNA binding"/>
    <property type="evidence" value="ECO:0007669"/>
    <property type="project" value="InterPro"/>
</dbReference>
<accession>A0AAD6YXX3</accession>
<keyword evidence="3" id="KW-1185">Reference proteome</keyword>
<evidence type="ECO:0000256" key="1">
    <source>
        <dbReference type="SAM" id="MobiDB-lite"/>
    </source>
</evidence>
<organism evidence="2 3">
    <name type="scientific">Mycena albidolilacea</name>
    <dbReference type="NCBI Taxonomy" id="1033008"/>
    <lineage>
        <taxon>Eukaryota</taxon>
        <taxon>Fungi</taxon>
        <taxon>Dikarya</taxon>
        <taxon>Basidiomycota</taxon>
        <taxon>Agaricomycotina</taxon>
        <taxon>Agaricomycetes</taxon>
        <taxon>Agaricomycetidae</taxon>
        <taxon>Agaricales</taxon>
        <taxon>Marasmiineae</taxon>
        <taxon>Mycenaceae</taxon>
        <taxon>Mycena</taxon>
    </lineage>
</organism>
<proteinExistence type="predicted"/>
<evidence type="ECO:0000313" key="3">
    <source>
        <dbReference type="Proteomes" id="UP001218218"/>
    </source>
</evidence>
<sequence length="892" mass="101951">DDAGWTFFPDGFFERTFTFNFYKLHKNLRVHWPTQTLGAKRNPGSQDATDPKAGKLTERKCLGTMKCDTCRALTRPQTTPQMRRKQLAAGCYCGGELRLVPCEGHVVSKIYTFRHGVHYVNGGFHLHEKPTHLIALDAEEDRALEERVKENPKAGPSQLLFGDRSVTKISPLLFNKDRLAYERTRILKPTRVFKDNHFLEQISAFEHRHPNFAPRIYIEGKVTVIVLQSPFMRRVLLKDTVEDDAVNGIVSDASHGFFKQRNELLMVSSVFEPKNLQCWVPAMMSYFNGSTVDHYRIHFFHLLRSIAEECDDTDETTHIVSDDMFASVVDFSDTQRKAFIEAFIDFWMDRAGPARSPQQLEKAAISLLRGCEQHFRSQVTRVKKIGGVVAPGLEIIFENYATSLLRCDNIEDFTRIAAQLIEDFPMAKDWMEWWMRPAHATMLFKSVRTMPEELWKSIPSTTNPAESMHMRMNTAVGRDHALFDGMKKLSRMCLMFWRLTRGTDLIIDGIPNHYGKERQRHKTRMNTYGHSKLSRAPFNTRGSRARKKVSDGRPPDTKKELLGRRPSKATTRKKLLAPQKVSLRARFTPLPENCPLSWLLSIMELHIEQAGLPAFEKGGCIALRDARNEIRRKLRDGPGSQVKDMVAFGTPFGWLNDILLLRHLTPTAQTKSAMEDCISYFCTFGVNVRDCMGDPDSEEHSARHWTVGLPYWRQHLTLNEQMHDNSDGDIRVWFQNYMNPRIPAKTRHCLRGNPDGVALYKGNCSSFEVILSIPIILIIETGDSDILDWSIPGTMLPIPGHSRDGVQYSIAAHVYTNGSHFITRYISPSKHIFDYDGRKHDGHAIRIRAKTLKGKLTGMSHSLDLPPDYRLHALVYHLDGGADAQRKFTTAR</sequence>
<dbReference type="InterPro" id="IPR036115">
    <property type="entry name" value="GCM_dom_sf"/>
</dbReference>
<dbReference type="GO" id="GO:0006355">
    <property type="term" value="P:regulation of DNA-templated transcription"/>
    <property type="evidence" value="ECO:0007669"/>
    <property type="project" value="InterPro"/>
</dbReference>
<dbReference type="Proteomes" id="UP001218218">
    <property type="component" value="Unassembled WGS sequence"/>
</dbReference>
<dbReference type="SUPFAM" id="SSF90073">
    <property type="entry name" value="GCM domain"/>
    <property type="match status" value="1"/>
</dbReference>
<reference evidence="2" key="1">
    <citation type="submission" date="2023-03" db="EMBL/GenBank/DDBJ databases">
        <title>Massive genome expansion in bonnet fungi (Mycena s.s.) driven by repeated elements and novel gene families across ecological guilds.</title>
        <authorList>
            <consortium name="Lawrence Berkeley National Laboratory"/>
            <person name="Harder C.B."/>
            <person name="Miyauchi S."/>
            <person name="Viragh M."/>
            <person name="Kuo A."/>
            <person name="Thoen E."/>
            <person name="Andreopoulos B."/>
            <person name="Lu D."/>
            <person name="Skrede I."/>
            <person name="Drula E."/>
            <person name="Henrissat B."/>
            <person name="Morin E."/>
            <person name="Kohler A."/>
            <person name="Barry K."/>
            <person name="LaButti K."/>
            <person name="Morin E."/>
            <person name="Salamov A."/>
            <person name="Lipzen A."/>
            <person name="Mereny Z."/>
            <person name="Hegedus B."/>
            <person name="Baldrian P."/>
            <person name="Stursova M."/>
            <person name="Weitz H."/>
            <person name="Taylor A."/>
            <person name="Grigoriev I.V."/>
            <person name="Nagy L.G."/>
            <person name="Martin F."/>
            <person name="Kauserud H."/>
        </authorList>
    </citation>
    <scope>NUCLEOTIDE SEQUENCE</scope>
    <source>
        <strain evidence="2">CBHHK002</strain>
    </source>
</reference>
<dbReference type="EMBL" id="JARIHO010000134">
    <property type="protein sequence ID" value="KAJ7301469.1"/>
    <property type="molecule type" value="Genomic_DNA"/>
</dbReference>
<name>A0AAD6YXX3_9AGAR</name>
<comment type="caution">
    <text evidence="2">The sequence shown here is derived from an EMBL/GenBank/DDBJ whole genome shotgun (WGS) entry which is preliminary data.</text>
</comment>
<gene>
    <name evidence="2" type="ORF">DFH08DRAFT_993693</name>
</gene>
<feature type="non-terminal residue" evidence="2">
    <location>
        <position position="1"/>
    </location>
</feature>
<feature type="compositionally biased region" description="Basic and acidic residues" evidence="1">
    <location>
        <begin position="548"/>
        <end position="563"/>
    </location>
</feature>
<feature type="non-terminal residue" evidence="2">
    <location>
        <position position="892"/>
    </location>
</feature>
<evidence type="ECO:0000313" key="2">
    <source>
        <dbReference type="EMBL" id="KAJ7301469.1"/>
    </source>
</evidence>
<dbReference type="AlphaFoldDB" id="A0AAD6YXX3"/>